<gene>
    <name evidence="3" type="ORF">SMSP2_02209</name>
</gene>
<protein>
    <submittedName>
        <fullName evidence="3">Transposase IS116/IS110/IS902 family protein</fullName>
    </submittedName>
</protein>
<proteinExistence type="predicted"/>
<dbReference type="Proteomes" id="UP000188181">
    <property type="component" value="Chromosome"/>
</dbReference>
<feature type="domain" description="Transposase IS110-like N-terminal" evidence="1">
    <location>
        <begin position="97"/>
        <end position="238"/>
    </location>
</feature>
<dbReference type="EMBL" id="CP019646">
    <property type="protein sequence ID" value="AQQ71830.1"/>
    <property type="molecule type" value="Genomic_DNA"/>
</dbReference>
<accession>A0A1Q2MGM2</accession>
<evidence type="ECO:0000313" key="3">
    <source>
        <dbReference type="EMBL" id="AQQ71830.1"/>
    </source>
</evidence>
<dbReference type="PANTHER" id="PTHR33055">
    <property type="entry name" value="TRANSPOSASE FOR INSERTION SEQUENCE ELEMENT IS1111A"/>
    <property type="match status" value="1"/>
</dbReference>
<dbReference type="InterPro" id="IPR002525">
    <property type="entry name" value="Transp_IS110-like_N"/>
</dbReference>
<evidence type="ECO:0000259" key="1">
    <source>
        <dbReference type="Pfam" id="PF01548"/>
    </source>
</evidence>
<dbReference type="Pfam" id="PF01548">
    <property type="entry name" value="DEDD_Tnp_IS110"/>
    <property type="match status" value="1"/>
</dbReference>
<dbReference type="AlphaFoldDB" id="A0A1Q2MGM2"/>
<name>A0A1Q2MGM2_9BACT</name>
<dbReference type="PANTHER" id="PTHR33055:SF3">
    <property type="entry name" value="PUTATIVE TRANSPOSASE FOR IS117-RELATED"/>
    <property type="match status" value="1"/>
</dbReference>
<dbReference type="GO" id="GO:0006313">
    <property type="term" value="P:DNA transposition"/>
    <property type="evidence" value="ECO:0007669"/>
    <property type="project" value="InterPro"/>
</dbReference>
<dbReference type="InterPro" id="IPR003346">
    <property type="entry name" value="Transposase_20"/>
</dbReference>
<evidence type="ECO:0000259" key="2">
    <source>
        <dbReference type="Pfam" id="PF02371"/>
    </source>
</evidence>
<organism evidence="3 4">
    <name type="scientific">Limihaloglobus sulfuriphilus</name>
    <dbReference type="NCBI Taxonomy" id="1851148"/>
    <lineage>
        <taxon>Bacteria</taxon>
        <taxon>Pseudomonadati</taxon>
        <taxon>Planctomycetota</taxon>
        <taxon>Phycisphaerae</taxon>
        <taxon>Sedimentisphaerales</taxon>
        <taxon>Sedimentisphaeraceae</taxon>
        <taxon>Limihaloglobus</taxon>
    </lineage>
</organism>
<evidence type="ECO:0000313" key="4">
    <source>
        <dbReference type="Proteomes" id="UP000188181"/>
    </source>
</evidence>
<reference evidence="4" key="1">
    <citation type="submission" date="2017-02" db="EMBL/GenBank/DDBJ databases">
        <title>Comparative genomics and description of representatives of a novel lineage of planctomycetes thriving in anoxic sediments.</title>
        <authorList>
            <person name="Spring S."/>
            <person name="Bunk B."/>
            <person name="Sproer C."/>
        </authorList>
    </citation>
    <scope>NUCLEOTIDE SEQUENCE [LARGE SCALE GENOMIC DNA]</scope>
    <source>
        <strain evidence="4">SM-Chi-D1</strain>
    </source>
</reference>
<dbReference type="GO" id="GO:0004803">
    <property type="term" value="F:transposase activity"/>
    <property type="evidence" value="ECO:0007669"/>
    <property type="project" value="InterPro"/>
</dbReference>
<keyword evidence="4" id="KW-1185">Reference proteome</keyword>
<dbReference type="KEGG" id="pbas:SMSP2_02209"/>
<dbReference type="InterPro" id="IPR047650">
    <property type="entry name" value="Transpos_IS110"/>
</dbReference>
<feature type="domain" description="Transposase IS116/IS110/IS902 C-terminal" evidence="2">
    <location>
        <begin position="308"/>
        <end position="380"/>
    </location>
</feature>
<dbReference type="GO" id="GO:0003677">
    <property type="term" value="F:DNA binding"/>
    <property type="evidence" value="ECO:0007669"/>
    <property type="project" value="InterPro"/>
</dbReference>
<dbReference type="Pfam" id="PF02371">
    <property type="entry name" value="Transposase_20"/>
    <property type="match status" value="1"/>
</dbReference>
<dbReference type="NCBIfam" id="NF033542">
    <property type="entry name" value="transpos_IS110"/>
    <property type="match status" value="1"/>
</dbReference>
<sequence>MFLRTLKCKNHHITPIDTRMYYYDNKGRMTISRKYGTTGPTGCKSRHKPDNYGLCDKVYVAPANRGLLHCGNRAAYNTKGTGRYEQYYNICRNGYTQKQHKAAIKYPDRDNVVEFTIKNTPSDIKRAVKKIARQAPGPVEFCYEAGVCGFSLKRRIEALGFKCAVIAPSLVPVKPGVRIKTDRRDAKKLQEYYSAGLLTEVHAPNEKQEADRELVRLRETARKDVQRAQHHILKFLNRHSYIYHQGNHWTDKHITWLRGINFEEPALNEVFEAYFAQYINCCERLDRCDRRVEALAETDDYREMVGILSCFHGIKTITAISILVEIFDFARFESAPAFMSYLGLTPKEDSSGESEKKGPITKAGNKRVRRLLNETAHHYRHRYVPSKALKKRRESRPQWGIEIADRAGQRLSYRHRYLRARGKILVKANIAVARELAGFIWFTATQYYARKQAQPQKV</sequence>